<dbReference type="Proteomes" id="UP001371305">
    <property type="component" value="Unassembled WGS sequence"/>
</dbReference>
<feature type="chain" id="PRO_5045963125" evidence="5">
    <location>
        <begin position="21"/>
        <end position="346"/>
    </location>
</feature>
<keyword evidence="2 4" id="KW-0378">Hydrolase</keyword>
<evidence type="ECO:0000256" key="3">
    <source>
        <dbReference type="ARBA" id="ARBA00023295"/>
    </source>
</evidence>
<evidence type="ECO:0000256" key="2">
    <source>
        <dbReference type="ARBA" id="ARBA00022801"/>
    </source>
</evidence>
<keyword evidence="7" id="KW-1185">Reference proteome</keyword>
<name>A0ABU9AXK7_9BACT</name>
<dbReference type="Gene3D" id="2.115.10.20">
    <property type="entry name" value="Glycosyl hydrolase domain, family 43"/>
    <property type="match status" value="1"/>
</dbReference>
<dbReference type="SUPFAM" id="SSF75005">
    <property type="entry name" value="Arabinanase/levansucrase/invertase"/>
    <property type="match status" value="1"/>
</dbReference>
<dbReference type="PANTHER" id="PTHR42812">
    <property type="entry name" value="BETA-XYLOSIDASE"/>
    <property type="match status" value="1"/>
</dbReference>
<evidence type="ECO:0000313" key="7">
    <source>
        <dbReference type="Proteomes" id="UP001371305"/>
    </source>
</evidence>
<feature type="signal peptide" evidence="5">
    <location>
        <begin position="1"/>
        <end position="20"/>
    </location>
</feature>
<dbReference type="Pfam" id="PF04616">
    <property type="entry name" value="Glyco_hydro_43"/>
    <property type="match status" value="1"/>
</dbReference>
<dbReference type="InterPro" id="IPR051795">
    <property type="entry name" value="Glycosyl_Hydrlase_43"/>
</dbReference>
<dbReference type="PANTHER" id="PTHR42812:SF12">
    <property type="entry name" value="BETA-XYLOSIDASE-RELATED"/>
    <property type="match status" value="1"/>
</dbReference>
<gene>
    <name evidence="6" type="ORF">WKV53_13300</name>
</gene>
<comment type="caution">
    <text evidence="6">The sequence shown here is derived from an EMBL/GenBank/DDBJ whole genome shotgun (WGS) entry which is preliminary data.</text>
</comment>
<comment type="similarity">
    <text evidence="1 4">Belongs to the glycosyl hydrolase 43 family.</text>
</comment>
<reference evidence="6 7" key="1">
    <citation type="submission" date="2024-04" db="EMBL/GenBank/DDBJ databases">
        <title>Luteolibacter sp. isolated from soil.</title>
        <authorList>
            <person name="An J."/>
        </authorList>
    </citation>
    <scope>NUCLEOTIDE SEQUENCE [LARGE SCALE GENOMIC DNA]</scope>
    <source>
        <strain evidence="6 7">Y139</strain>
    </source>
</reference>
<evidence type="ECO:0000256" key="5">
    <source>
        <dbReference type="SAM" id="SignalP"/>
    </source>
</evidence>
<evidence type="ECO:0000256" key="1">
    <source>
        <dbReference type="ARBA" id="ARBA00009865"/>
    </source>
</evidence>
<sequence length="346" mass="39081">MTLRPRILLLLSFIPSLTHAAEPPFTGTNPIPYTYQSQGAEHREVRDPCIIREGDAWYLIHTMWPFANREPDRMNLPDNGSSPGIALYRSTDLKDWKFQSWLVRSADLPDDCPYKHRFWAPEIHKLNGKFYLIFTADNWTKKEINPHQEFASAGRAFVGVADHIGGPYQHISLIPDGACDTTLFADTTGKTYAVMPKHDLFIRPIDLTGLTRGEGISWLGPEKKIVTCDPAGTKLDSAPEYLEGPWVEHIGGRYHLFYAEFFRNGKDTSYWTGVASADTPDGPWQRDDRGKVFEAGHIAIFDGPSNSKWVSYRIENRDHDRGLLAIDPVTITPQGQVQVEITAGKR</sequence>
<organism evidence="6 7">
    <name type="scientific">Luteolibacter soli</name>
    <dbReference type="NCBI Taxonomy" id="3135280"/>
    <lineage>
        <taxon>Bacteria</taxon>
        <taxon>Pseudomonadati</taxon>
        <taxon>Verrucomicrobiota</taxon>
        <taxon>Verrucomicrobiia</taxon>
        <taxon>Verrucomicrobiales</taxon>
        <taxon>Verrucomicrobiaceae</taxon>
        <taxon>Luteolibacter</taxon>
    </lineage>
</organism>
<dbReference type="RefSeq" id="WP_341405091.1">
    <property type="nucleotide sequence ID" value="NZ_JBBUKT010000004.1"/>
</dbReference>
<evidence type="ECO:0000313" key="6">
    <source>
        <dbReference type="EMBL" id="MEK7951487.1"/>
    </source>
</evidence>
<evidence type="ECO:0000256" key="4">
    <source>
        <dbReference type="RuleBase" id="RU361187"/>
    </source>
</evidence>
<protein>
    <submittedName>
        <fullName evidence="6">Family 43 glycosylhydrolase</fullName>
    </submittedName>
</protein>
<dbReference type="EMBL" id="JBBUKT010000004">
    <property type="protein sequence ID" value="MEK7951487.1"/>
    <property type="molecule type" value="Genomic_DNA"/>
</dbReference>
<dbReference type="InterPro" id="IPR023296">
    <property type="entry name" value="Glyco_hydro_beta-prop_sf"/>
</dbReference>
<accession>A0ABU9AXK7</accession>
<keyword evidence="5" id="KW-0732">Signal</keyword>
<keyword evidence="3 4" id="KW-0326">Glycosidase</keyword>
<dbReference type="InterPro" id="IPR006710">
    <property type="entry name" value="Glyco_hydro_43"/>
</dbReference>
<proteinExistence type="inferred from homology"/>